<name>A0A1H6UGB1_9GAMM</name>
<evidence type="ECO:0000256" key="5">
    <source>
        <dbReference type="ARBA" id="ARBA00023136"/>
    </source>
</evidence>
<keyword evidence="2" id="KW-1003">Cell membrane</keyword>
<feature type="transmembrane region" description="Helical" evidence="6">
    <location>
        <begin position="196"/>
        <end position="216"/>
    </location>
</feature>
<feature type="transmembrane region" description="Helical" evidence="6">
    <location>
        <begin position="9"/>
        <end position="26"/>
    </location>
</feature>
<dbReference type="InterPro" id="IPR007895">
    <property type="entry name" value="MASE1"/>
</dbReference>
<evidence type="ECO:0000256" key="4">
    <source>
        <dbReference type="ARBA" id="ARBA00022989"/>
    </source>
</evidence>
<dbReference type="Pfam" id="PF05231">
    <property type="entry name" value="MASE1"/>
    <property type="match status" value="1"/>
</dbReference>
<dbReference type="STRING" id="529704.SAMN02927913_1856"/>
<accession>A0A1H6UGB1</accession>
<feature type="transmembrane region" description="Helical" evidence="6">
    <location>
        <begin position="156"/>
        <end position="175"/>
    </location>
</feature>
<evidence type="ECO:0000313" key="9">
    <source>
        <dbReference type="Proteomes" id="UP000199420"/>
    </source>
</evidence>
<dbReference type="EMBL" id="FNYC01000003">
    <property type="protein sequence ID" value="SEI86852.1"/>
    <property type="molecule type" value="Genomic_DNA"/>
</dbReference>
<dbReference type="GO" id="GO:0005886">
    <property type="term" value="C:plasma membrane"/>
    <property type="evidence" value="ECO:0007669"/>
    <property type="project" value="UniProtKB-SubCell"/>
</dbReference>
<reference evidence="8 9" key="1">
    <citation type="submission" date="2016-10" db="EMBL/GenBank/DDBJ databases">
        <authorList>
            <person name="de Groot N.N."/>
        </authorList>
    </citation>
    <scope>NUCLEOTIDE SEQUENCE [LARGE SCALE GENOMIC DNA]</scope>
    <source>
        <strain evidence="8 9">DSM 26515</strain>
    </source>
</reference>
<keyword evidence="4 6" id="KW-1133">Transmembrane helix</keyword>
<evidence type="ECO:0000256" key="6">
    <source>
        <dbReference type="SAM" id="Phobius"/>
    </source>
</evidence>
<feature type="domain" description="MASE1" evidence="7">
    <location>
        <begin position="14"/>
        <end position="287"/>
    </location>
</feature>
<dbReference type="GO" id="GO:0016301">
    <property type="term" value="F:kinase activity"/>
    <property type="evidence" value="ECO:0007669"/>
    <property type="project" value="UniProtKB-KW"/>
</dbReference>
<keyword evidence="9" id="KW-1185">Reference proteome</keyword>
<feature type="transmembrane region" description="Helical" evidence="6">
    <location>
        <begin position="116"/>
        <end position="136"/>
    </location>
</feature>
<evidence type="ECO:0000313" key="8">
    <source>
        <dbReference type="EMBL" id="SEI86852.1"/>
    </source>
</evidence>
<feature type="transmembrane region" description="Helical" evidence="6">
    <location>
        <begin position="32"/>
        <end position="49"/>
    </location>
</feature>
<dbReference type="Proteomes" id="UP000199420">
    <property type="component" value="Unassembled WGS sequence"/>
</dbReference>
<proteinExistence type="predicted"/>
<keyword evidence="8" id="KW-0418">Kinase</keyword>
<keyword evidence="5 6" id="KW-0472">Membrane</keyword>
<feature type="transmembrane region" description="Helical" evidence="6">
    <location>
        <begin position="246"/>
        <end position="264"/>
    </location>
</feature>
<feature type="transmembrane region" description="Helical" evidence="6">
    <location>
        <begin position="77"/>
        <end position="96"/>
    </location>
</feature>
<feature type="transmembrane region" description="Helical" evidence="6">
    <location>
        <begin position="270"/>
        <end position="292"/>
    </location>
</feature>
<protein>
    <submittedName>
        <fullName evidence="8">Signal transduction histidine kinase, glucose-6-phosphate specific</fullName>
    </submittedName>
</protein>
<dbReference type="Gene3D" id="3.30.565.10">
    <property type="entry name" value="Histidine kinase-like ATPase, C-terminal domain"/>
    <property type="match status" value="1"/>
</dbReference>
<organism evidence="8 9">
    <name type="scientific">Frateuria terrea</name>
    <dbReference type="NCBI Taxonomy" id="529704"/>
    <lineage>
        <taxon>Bacteria</taxon>
        <taxon>Pseudomonadati</taxon>
        <taxon>Pseudomonadota</taxon>
        <taxon>Gammaproteobacteria</taxon>
        <taxon>Lysobacterales</taxon>
        <taxon>Rhodanobacteraceae</taxon>
        <taxon>Frateuria</taxon>
    </lineage>
</organism>
<evidence type="ECO:0000256" key="2">
    <source>
        <dbReference type="ARBA" id="ARBA00022475"/>
    </source>
</evidence>
<dbReference type="AlphaFoldDB" id="A0A1H6UGB1"/>
<sequence>MPKGIGTNIWLRHVAVALGYALAYTLLRHVSFSFWLIFAGCRLGVLLFVPYRYWPALAIGECLALVPHGMACAPEYGWLWGVGYMLPPILFAMPVVRWCRERRRMFPSRNATNINVFLSCTLAVSAIWTAVNMVTFSVMQWPAGAFHYQLRSVVGWYFLGNYIGILTLVPLILFVREELPIADLRQLWAKFSESRLVMDSAFLLVPALVLLVWLVRGASGDVSREARVAMFLPVAWLALRHGWRGAALGGTAASIAVVLTVTGVRDTDTVQALVFIAFTITTMLMLGGRIALLHEGEMREKTDARLALAMAQRNVFMGEMQLRQTSYALEQVSGAIQASYTQLVGRLRGLLPGLDERTYYRQAALTQHQMYRLADSLYPLAWRERGLLAALREGSMPRALDEAGIVYWCDVRDGKLDELPTSVHITLYRLACEAVALACSKRNISHIHVRLRGGSFGGRRWVALCADTRVEYERLSRVRWDDLASALGGSGLGLGAIKDRAAIFRGKVRARSLPGGERLSLMLFEPDLL</sequence>
<evidence type="ECO:0000256" key="3">
    <source>
        <dbReference type="ARBA" id="ARBA00022692"/>
    </source>
</evidence>
<evidence type="ECO:0000256" key="1">
    <source>
        <dbReference type="ARBA" id="ARBA00004651"/>
    </source>
</evidence>
<gene>
    <name evidence="8" type="ORF">SAMN04487997_1868</name>
</gene>
<keyword evidence="8" id="KW-0808">Transferase</keyword>
<dbReference type="InterPro" id="IPR036890">
    <property type="entry name" value="HATPase_C_sf"/>
</dbReference>
<keyword evidence="3 6" id="KW-0812">Transmembrane</keyword>
<comment type="subcellular location">
    <subcellularLocation>
        <location evidence="1">Cell membrane</location>
        <topology evidence="1">Multi-pass membrane protein</topology>
    </subcellularLocation>
</comment>
<evidence type="ECO:0000259" key="7">
    <source>
        <dbReference type="Pfam" id="PF05231"/>
    </source>
</evidence>